<dbReference type="Proteomes" id="UP000019763">
    <property type="component" value="Unassembled WGS sequence"/>
</dbReference>
<dbReference type="RefSeq" id="XP_011129749.1">
    <property type="nucleotide sequence ID" value="XM_011131447.1"/>
</dbReference>
<evidence type="ECO:0008006" key="4">
    <source>
        <dbReference type="Google" id="ProtNLM"/>
    </source>
</evidence>
<dbReference type="VEuPathDB" id="CryptoDB:GNI_050580"/>
<keyword evidence="3" id="KW-1185">Reference proteome</keyword>
<comment type="caution">
    <text evidence="2">The sequence shown here is derived from an EMBL/GenBank/DDBJ whole genome shotgun (WGS) entry which is preliminary data.</text>
</comment>
<evidence type="ECO:0000313" key="2">
    <source>
        <dbReference type="EMBL" id="EZG72777.1"/>
    </source>
</evidence>
<dbReference type="AlphaFoldDB" id="A0A023B9C4"/>
<dbReference type="GeneID" id="22911871"/>
<dbReference type="EMBL" id="AFNH02000387">
    <property type="protein sequence ID" value="EZG72777.1"/>
    <property type="molecule type" value="Genomic_DNA"/>
</dbReference>
<feature type="signal peptide" evidence="1">
    <location>
        <begin position="1"/>
        <end position="15"/>
    </location>
</feature>
<feature type="chain" id="PRO_5012361948" description="Transmembrane protein" evidence="1">
    <location>
        <begin position="16"/>
        <end position="154"/>
    </location>
</feature>
<proteinExistence type="predicted"/>
<evidence type="ECO:0000256" key="1">
    <source>
        <dbReference type="SAM" id="SignalP"/>
    </source>
</evidence>
<reference evidence="2" key="1">
    <citation type="submission" date="2013-12" db="EMBL/GenBank/DDBJ databases">
        <authorList>
            <person name="Omoto C.K."/>
            <person name="Sibley D."/>
            <person name="Venepally P."/>
            <person name="Hadjithomas M."/>
            <person name="Karamycheva S."/>
            <person name="Brunk B."/>
            <person name="Roos D."/>
            <person name="Caler E."/>
            <person name="Lorenzi H."/>
        </authorList>
    </citation>
    <scope>NUCLEOTIDE SEQUENCE</scope>
</reference>
<name>A0A023B9C4_GRENI</name>
<keyword evidence="1" id="KW-0732">Signal</keyword>
<sequence>MKFTAVVGLVAVACADLVEDCRTDITSTHDEWVETCRGWCDAYGPNGYLASNCSEVADGDSLIACIMQNQTYCMNGKTPLTPEKTDQMVEDCKNAVTSETDDWIPICQSYCEDFRPGSTATCATVIIDGVSMASCVGDKYKYCGVRCDALGIDD</sequence>
<evidence type="ECO:0000313" key="3">
    <source>
        <dbReference type="Proteomes" id="UP000019763"/>
    </source>
</evidence>
<organism evidence="2 3">
    <name type="scientific">Gregarina niphandrodes</name>
    <name type="common">Septate eugregarine</name>
    <dbReference type="NCBI Taxonomy" id="110365"/>
    <lineage>
        <taxon>Eukaryota</taxon>
        <taxon>Sar</taxon>
        <taxon>Alveolata</taxon>
        <taxon>Apicomplexa</taxon>
        <taxon>Conoidasida</taxon>
        <taxon>Gregarinasina</taxon>
        <taxon>Eugregarinorida</taxon>
        <taxon>Gregarinidae</taxon>
        <taxon>Gregarina</taxon>
    </lineage>
</organism>
<protein>
    <recommendedName>
        <fullName evidence="4">Transmembrane protein</fullName>
    </recommendedName>
</protein>
<gene>
    <name evidence="2" type="ORF">GNI_050580</name>
</gene>
<accession>A0A023B9C4</accession>